<gene>
    <name evidence="2" type="ORF">SAMN04487864_10675</name>
</gene>
<keyword evidence="1" id="KW-0732">Signal</keyword>
<organism evidence="2 3">
    <name type="scientific">Succiniclasticum ruminis</name>
    <dbReference type="NCBI Taxonomy" id="40841"/>
    <lineage>
        <taxon>Bacteria</taxon>
        <taxon>Bacillati</taxon>
        <taxon>Bacillota</taxon>
        <taxon>Negativicutes</taxon>
        <taxon>Acidaminococcales</taxon>
        <taxon>Acidaminococcaceae</taxon>
        <taxon>Succiniclasticum</taxon>
    </lineage>
</organism>
<dbReference type="AlphaFoldDB" id="A0A1G6L7M6"/>
<evidence type="ECO:0008006" key="4">
    <source>
        <dbReference type="Google" id="ProtNLM"/>
    </source>
</evidence>
<dbReference type="Proteomes" id="UP000198943">
    <property type="component" value="Unassembled WGS sequence"/>
</dbReference>
<dbReference type="EMBL" id="FMYW01000006">
    <property type="protein sequence ID" value="SDC38596.1"/>
    <property type="molecule type" value="Genomic_DNA"/>
</dbReference>
<evidence type="ECO:0000256" key="1">
    <source>
        <dbReference type="SAM" id="SignalP"/>
    </source>
</evidence>
<evidence type="ECO:0000313" key="2">
    <source>
        <dbReference type="EMBL" id="SDC38596.1"/>
    </source>
</evidence>
<dbReference type="RefSeq" id="WP_093730155.1">
    <property type="nucleotide sequence ID" value="NZ_FMYW01000006.1"/>
</dbReference>
<proteinExistence type="predicted"/>
<sequence length="153" mass="16450">MMKKMLLSVITGSMILAGSTCSATIPADQLVLGGIQYGASISAVESAYGAPRKSEREMESYGEKVEYKYGNTLEFEFLNGKVVRIKADDFSDAKTKAGIGLGMDAAALKKAYGAPDAIHEEDHIYYVAGQQGIGLKFEVKYGKITDIKCGSLF</sequence>
<name>A0A1G6L7M6_9FIRM</name>
<accession>A0A1G6L7M6</accession>
<protein>
    <recommendedName>
        <fullName evidence="4">Beta-lactamase-inhibitor-like, PepSY-like</fullName>
    </recommendedName>
</protein>
<dbReference type="OrthoDB" id="1665909at2"/>
<feature type="chain" id="PRO_5011718050" description="Beta-lactamase-inhibitor-like, PepSY-like" evidence="1">
    <location>
        <begin position="24"/>
        <end position="153"/>
    </location>
</feature>
<feature type="signal peptide" evidence="1">
    <location>
        <begin position="1"/>
        <end position="23"/>
    </location>
</feature>
<reference evidence="3" key="1">
    <citation type="submission" date="2016-10" db="EMBL/GenBank/DDBJ databases">
        <authorList>
            <person name="Varghese N."/>
            <person name="Submissions S."/>
        </authorList>
    </citation>
    <scope>NUCLEOTIDE SEQUENCE [LARGE SCALE GENOMIC DNA]</scope>
    <source>
        <strain evidence="3">DSM 11005</strain>
    </source>
</reference>
<evidence type="ECO:0000313" key="3">
    <source>
        <dbReference type="Proteomes" id="UP000198943"/>
    </source>
</evidence>
<keyword evidence="3" id="KW-1185">Reference proteome</keyword>